<keyword evidence="1" id="KW-0472">Membrane</keyword>
<gene>
    <name evidence="2" type="ORF">UW63_C0029G0003</name>
</gene>
<feature type="transmembrane region" description="Helical" evidence="1">
    <location>
        <begin position="87"/>
        <end position="116"/>
    </location>
</feature>
<protein>
    <submittedName>
        <fullName evidence="2">Uncharacterized protein</fullName>
    </submittedName>
</protein>
<evidence type="ECO:0000256" key="1">
    <source>
        <dbReference type="SAM" id="Phobius"/>
    </source>
</evidence>
<feature type="transmembrane region" description="Helical" evidence="1">
    <location>
        <begin position="267"/>
        <end position="291"/>
    </location>
</feature>
<dbReference type="Proteomes" id="UP000034154">
    <property type="component" value="Unassembled WGS sequence"/>
</dbReference>
<feature type="transmembrane region" description="Helical" evidence="1">
    <location>
        <begin position="137"/>
        <end position="162"/>
    </location>
</feature>
<keyword evidence="1" id="KW-0812">Transmembrane</keyword>
<feature type="transmembrane region" description="Helical" evidence="1">
    <location>
        <begin position="174"/>
        <end position="196"/>
    </location>
</feature>
<proteinExistence type="predicted"/>
<comment type="caution">
    <text evidence="2">The sequence shown here is derived from an EMBL/GenBank/DDBJ whole genome shotgun (WGS) entry which is preliminary data.</text>
</comment>
<sequence length="321" mass="35681">MKPNSVYGQIFVQALKKTWHHKRLWLIGIPASFMASGGLFEAISGNWQTALNGRVLIEQTINGALPGYQWFVTYQRYLGDLTPVHQYSILIFLCLAIVAGILIGAISQGALFSGALEKQTVGFVQLFKKGYCFFGRVLGLDILAKLALAGLFLITVAPVAFLNPLPYSWYKYPPVISLVVFLIGAIFITAIQMLALSGVVRKHLNVRGALAEAWDIFRFHILTTIEIGVLLFLSSVVAALILLVSLLVAAIPLTFLFVLATFLTAPIFYVLAIFISFAVVIALMLLISGWLTAFQYTVWSMYFEEADRFGVVSKIRKWLRF</sequence>
<accession>A0A0G1MED5</accession>
<evidence type="ECO:0000313" key="3">
    <source>
        <dbReference type="Proteomes" id="UP000034154"/>
    </source>
</evidence>
<dbReference type="AlphaFoldDB" id="A0A0G1MED5"/>
<dbReference type="EMBL" id="LCJB01000029">
    <property type="protein sequence ID" value="KKT70299.1"/>
    <property type="molecule type" value="Genomic_DNA"/>
</dbReference>
<name>A0A0G1MED5_9BACT</name>
<organism evidence="2 3">
    <name type="scientific">Candidatus Uhrbacteria bacterium GW2011_GWF2_44_350</name>
    <dbReference type="NCBI Taxonomy" id="1619000"/>
    <lineage>
        <taxon>Bacteria</taxon>
        <taxon>Candidatus Uhriibacteriota</taxon>
    </lineage>
</organism>
<keyword evidence="1" id="KW-1133">Transmembrane helix</keyword>
<feature type="transmembrane region" description="Helical" evidence="1">
    <location>
        <begin position="24"/>
        <end position="43"/>
    </location>
</feature>
<reference evidence="2 3" key="1">
    <citation type="journal article" date="2015" name="Nature">
        <title>rRNA introns, odd ribosomes, and small enigmatic genomes across a large radiation of phyla.</title>
        <authorList>
            <person name="Brown C.T."/>
            <person name="Hug L.A."/>
            <person name="Thomas B.C."/>
            <person name="Sharon I."/>
            <person name="Castelle C.J."/>
            <person name="Singh A."/>
            <person name="Wilkins M.J."/>
            <person name="Williams K.H."/>
            <person name="Banfield J.F."/>
        </authorList>
    </citation>
    <scope>NUCLEOTIDE SEQUENCE [LARGE SCALE GENOMIC DNA]</scope>
</reference>
<evidence type="ECO:0000313" key="2">
    <source>
        <dbReference type="EMBL" id="KKT70299.1"/>
    </source>
</evidence>